<dbReference type="GO" id="GO:0046983">
    <property type="term" value="F:protein dimerization activity"/>
    <property type="evidence" value="ECO:0007669"/>
    <property type="project" value="InterPro"/>
</dbReference>
<feature type="region of interest" description="Disordered" evidence="6">
    <location>
        <begin position="84"/>
        <end position="104"/>
    </location>
</feature>
<dbReference type="PRINTS" id="PR00404">
    <property type="entry name" value="MADSDOMAIN"/>
</dbReference>
<evidence type="ECO:0000256" key="3">
    <source>
        <dbReference type="ARBA" id="ARBA00023125"/>
    </source>
</evidence>
<evidence type="ECO:0000256" key="5">
    <source>
        <dbReference type="ARBA" id="ARBA00023242"/>
    </source>
</evidence>
<dbReference type="PANTHER" id="PTHR11945">
    <property type="entry name" value="MADS BOX PROTEIN"/>
    <property type="match status" value="1"/>
</dbReference>
<dbReference type="PANTHER" id="PTHR11945:SF629">
    <property type="entry name" value="OS02G0164450 PROTEIN"/>
    <property type="match status" value="1"/>
</dbReference>
<gene>
    <name evidence="8" type="ORF">RIF29_26517</name>
</gene>
<name>A0AAN9EMT6_CROPI</name>
<protein>
    <recommendedName>
        <fullName evidence="7">MADS-box domain-containing protein</fullName>
    </recommendedName>
</protein>
<dbReference type="GO" id="GO:0000978">
    <property type="term" value="F:RNA polymerase II cis-regulatory region sequence-specific DNA binding"/>
    <property type="evidence" value="ECO:0007669"/>
    <property type="project" value="TreeGrafter"/>
</dbReference>
<evidence type="ECO:0000259" key="7">
    <source>
        <dbReference type="PROSITE" id="PS50066"/>
    </source>
</evidence>
<dbReference type="Proteomes" id="UP001372338">
    <property type="component" value="Unassembled WGS sequence"/>
</dbReference>
<dbReference type="PROSITE" id="PS50066">
    <property type="entry name" value="MADS_BOX_2"/>
    <property type="match status" value="1"/>
</dbReference>
<dbReference type="GO" id="GO:0005634">
    <property type="term" value="C:nucleus"/>
    <property type="evidence" value="ECO:0007669"/>
    <property type="project" value="UniProtKB-SubCell"/>
</dbReference>
<dbReference type="GO" id="GO:0000981">
    <property type="term" value="F:DNA-binding transcription factor activity, RNA polymerase II-specific"/>
    <property type="evidence" value="ECO:0007669"/>
    <property type="project" value="TreeGrafter"/>
</dbReference>
<evidence type="ECO:0000256" key="2">
    <source>
        <dbReference type="ARBA" id="ARBA00023015"/>
    </source>
</evidence>
<comment type="subcellular location">
    <subcellularLocation>
        <location evidence="1">Nucleus</location>
    </subcellularLocation>
</comment>
<dbReference type="FunFam" id="3.40.1810.10:FF:000006">
    <property type="entry name" value="Agamous-like MADS-box protein AGL62"/>
    <property type="match status" value="1"/>
</dbReference>
<proteinExistence type="predicted"/>
<evidence type="ECO:0000256" key="6">
    <source>
        <dbReference type="SAM" id="MobiDB-lite"/>
    </source>
</evidence>
<sequence>MRAIYNTRGVGTGWLLFWKKRVKLMEKKSARVVTFSKRKSGLFKKAMELSILCEAAVALVIFSVGGNSYSFGHPSIKAVIDKFPHQGPESRRGSNKPSKDDEIDELSRRLRDLEDQLKVEKNKSEILDNGLNQIKLKEGKFSIDCLNLEELKKFKASLEALNADLKLSMSEMEAASSLLLIAEKDV</sequence>
<dbReference type="Pfam" id="PF00319">
    <property type="entry name" value="SRF-TF"/>
    <property type="match status" value="1"/>
</dbReference>
<reference evidence="8 9" key="1">
    <citation type="submission" date="2024-01" db="EMBL/GenBank/DDBJ databases">
        <title>The genomes of 5 underutilized Papilionoideae crops provide insights into root nodulation and disease resistanc.</title>
        <authorList>
            <person name="Yuan L."/>
        </authorList>
    </citation>
    <scope>NUCLEOTIDE SEQUENCE [LARGE SCALE GENOMIC DNA]</scope>
    <source>
        <strain evidence="8">ZHUSHIDOU_FW_LH</strain>
        <tissue evidence="8">Leaf</tissue>
    </source>
</reference>
<evidence type="ECO:0000313" key="9">
    <source>
        <dbReference type="Proteomes" id="UP001372338"/>
    </source>
</evidence>
<keyword evidence="3" id="KW-0238">DNA-binding</keyword>
<keyword evidence="5" id="KW-0539">Nucleus</keyword>
<feature type="domain" description="MADS-box" evidence="7">
    <location>
        <begin position="19"/>
        <end position="75"/>
    </location>
</feature>
<dbReference type="AlphaFoldDB" id="A0AAN9EMT6"/>
<evidence type="ECO:0000256" key="1">
    <source>
        <dbReference type="ARBA" id="ARBA00004123"/>
    </source>
</evidence>
<dbReference type="EMBL" id="JAYWIO010000005">
    <property type="protein sequence ID" value="KAK7260459.1"/>
    <property type="molecule type" value="Genomic_DNA"/>
</dbReference>
<keyword evidence="4" id="KW-0804">Transcription</keyword>
<evidence type="ECO:0000256" key="4">
    <source>
        <dbReference type="ARBA" id="ARBA00023163"/>
    </source>
</evidence>
<dbReference type="InterPro" id="IPR002100">
    <property type="entry name" value="TF_MADSbox"/>
</dbReference>
<dbReference type="Gene3D" id="3.40.1810.10">
    <property type="entry name" value="Transcription factor, MADS-box"/>
    <property type="match status" value="1"/>
</dbReference>
<accession>A0AAN9EMT6</accession>
<evidence type="ECO:0000313" key="8">
    <source>
        <dbReference type="EMBL" id="KAK7260459.1"/>
    </source>
</evidence>
<organism evidence="8 9">
    <name type="scientific">Crotalaria pallida</name>
    <name type="common">Smooth rattlebox</name>
    <name type="synonym">Crotalaria striata</name>
    <dbReference type="NCBI Taxonomy" id="3830"/>
    <lineage>
        <taxon>Eukaryota</taxon>
        <taxon>Viridiplantae</taxon>
        <taxon>Streptophyta</taxon>
        <taxon>Embryophyta</taxon>
        <taxon>Tracheophyta</taxon>
        <taxon>Spermatophyta</taxon>
        <taxon>Magnoliopsida</taxon>
        <taxon>eudicotyledons</taxon>
        <taxon>Gunneridae</taxon>
        <taxon>Pentapetalae</taxon>
        <taxon>rosids</taxon>
        <taxon>fabids</taxon>
        <taxon>Fabales</taxon>
        <taxon>Fabaceae</taxon>
        <taxon>Papilionoideae</taxon>
        <taxon>50 kb inversion clade</taxon>
        <taxon>genistoids sensu lato</taxon>
        <taxon>core genistoids</taxon>
        <taxon>Crotalarieae</taxon>
        <taxon>Crotalaria</taxon>
    </lineage>
</organism>
<dbReference type="SMART" id="SM00432">
    <property type="entry name" value="MADS"/>
    <property type="match status" value="1"/>
</dbReference>
<dbReference type="InterPro" id="IPR036879">
    <property type="entry name" value="TF_MADSbox_sf"/>
</dbReference>
<comment type="caution">
    <text evidence="8">The sequence shown here is derived from an EMBL/GenBank/DDBJ whole genome shotgun (WGS) entry which is preliminary data.</text>
</comment>
<dbReference type="SUPFAM" id="SSF55455">
    <property type="entry name" value="SRF-like"/>
    <property type="match status" value="1"/>
</dbReference>
<keyword evidence="9" id="KW-1185">Reference proteome</keyword>
<keyword evidence="2" id="KW-0805">Transcription regulation</keyword>